<keyword evidence="7" id="KW-0227">DNA damage</keyword>
<dbReference type="InterPro" id="IPR035451">
    <property type="entry name" value="Ada-like_dom_sf"/>
</dbReference>
<dbReference type="SUPFAM" id="SSF48150">
    <property type="entry name" value="DNA-glycosylase"/>
    <property type="match status" value="1"/>
</dbReference>
<dbReference type="RefSeq" id="WP_379583958.1">
    <property type="nucleotide sequence ID" value="NZ_JBHSQW010000014.1"/>
</dbReference>
<evidence type="ECO:0000313" key="15">
    <source>
        <dbReference type="EMBL" id="MFC5993918.1"/>
    </source>
</evidence>
<dbReference type="SUPFAM" id="SSF57884">
    <property type="entry name" value="Ada DNA repair protein, N-terminal domain (N-Ada 10)"/>
    <property type="match status" value="1"/>
</dbReference>
<dbReference type="CDD" id="cd00056">
    <property type="entry name" value="ENDO3c"/>
    <property type="match status" value="1"/>
</dbReference>
<keyword evidence="11" id="KW-0010">Activator</keyword>
<feature type="domain" description="HTH araC/xylS-type" evidence="14">
    <location>
        <begin position="86"/>
        <end position="184"/>
    </location>
</feature>
<dbReference type="InterPro" id="IPR003265">
    <property type="entry name" value="HhH-GPD_domain"/>
</dbReference>
<evidence type="ECO:0000256" key="4">
    <source>
        <dbReference type="ARBA" id="ARBA00022603"/>
    </source>
</evidence>
<comment type="catalytic activity">
    <reaction evidence="1">
        <text>Hydrolysis of alkylated DNA, releasing 3-methyladenine, 3-methylguanine, 7-methylguanine and 7-methyladenine.</text>
        <dbReference type="EC" id="3.2.2.21"/>
    </reaction>
</comment>
<evidence type="ECO:0000256" key="6">
    <source>
        <dbReference type="ARBA" id="ARBA00022723"/>
    </source>
</evidence>
<dbReference type="InterPro" id="IPR018062">
    <property type="entry name" value="HTH_AraC-typ_CS"/>
</dbReference>
<reference evidence="16" key="1">
    <citation type="journal article" date="2019" name="Int. J. Syst. Evol. Microbiol.">
        <title>The Global Catalogue of Microorganisms (GCM) 10K type strain sequencing project: providing services to taxonomists for standard genome sequencing and annotation.</title>
        <authorList>
            <consortium name="The Broad Institute Genomics Platform"/>
            <consortium name="The Broad Institute Genome Sequencing Center for Infectious Disease"/>
            <person name="Wu L."/>
            <person name="Ma J."/>
        </authorList>
    </citation>
    <scope>NUCLEOTIDE SEQUENCE [LARGE SCALE GENOMIC DNA]</scope>
    <source>
        <strain evidence="16">CCM 8391</strain>
    </source>
</reference>
<dbReference type="InterPro" id="IPR051912">
    <property type="entry name" value="Alkylbase_DNA_Glycosylase/TA"/>
</dbReference>
<dbReference type="Pfam" id="PF02805">
    <property type="entry name" value="Ada_Zn_binding"/>
    <property type="match status" value="1"/>
</dbReference>
<dbReference type="InterPro" id="IPR023170">
    <property type="entry name" value="HhH_base_excis_C"/>
</dbReference>
<name>A0ABW1IZH0_9PSEU</name>
<sequence>MLDQERCYRAVASRDSRFDGLFITAVRTTGIYCRPSCPATTPKRANVEFLPTAGAAQLRGYRACRRCRPDAVPGSPDWNSRADLAGRAMRLIADGVVERDGVSGLAARLGYSERHLNRVLTAELGAGPLALARAHRAHTARLLIETTPLQMADIAFAAGFASVRQFNDTVREVYGVAPTSLRAEAGRRRGAAPATAGTLVLRLPYRTPFDAAGLLGFFAARALDRVESVANGTYRRTLRLPHGPATVALSPVRANARRPNGRSADASRGGHLTATLRLADPRDLGPAVARLRRLFDLDADPVAVDEVLGADPALAQAVAAVPGIRLPGSVDGVEQAIRAMLGQQVSVAAARTTSSRLAAALGERLPAGLAGDGPDLLFPTAEAIAEHAAEVLTGPARRTAAVLGLARALADGTLVLDVARDPAELHATLTALPGIGPWTAGYLSMRLLGTPDELLASDIAVRRGARALGISSDMDALTRHAQRWRPWRSYAATHLWRIAATTPRNGRTAS</sequence>
<evidence type="ECO:0000256" key="10">
    <source>
        <dbReference type="ARBA" id="ARBA00023125"/>
    </source>
</evidence>
<dbReference type="PROSITE" id="PS00041">
    <property type="entry name" value="HTH_ARAC_FAMILY_1"/>
    <property type="match status" value="1"/>
</dbReference>
<comment type="cofactor">
    <cofactor evidence="2">
        <name>Zn(2+)</name>
        <dbReference type="ChEBI" id="CHEBI:29105"/>
    </cofactor>
</comment>
<organism evidence="15 16">
    <name type="scientific">Pseudonocardia hispaniensis</name>
    <dbReference type="NCBI Taxonomy" id="904933"/>
    <lineage>
        <taxon>Bacteria</taxon>
        <taxon>Bacillati</taxon>
        <taxon>Actinomycetota</taxon>
        <taxon>Actinomycetes</taxon>
        <taxon>Pseudonocardiales</taxon>
        <taxon>Pseudonocardiaceae</taxon>
        <taxon>Pseudonocardia</taxon>
    </lineage>
</organism>
<dbReference type="SMART" id="SM01009">
    <property type="entry name" value="AlkA_N"/>
    <property type="match status" value="1"/>
</dbReference>
<dbReference type="Pfam" id="PF00730">
    <property type="entry name" value="HhH-GPD"/>
    <property type="match status" value="1"/>
</dbReference>
<evidence type="ECO:0000256" key="5">
    <source>
        <dbReference type="ARBA" id="ARBA00022679"/>
    </source>
</evidence>
<evidence type="ECO:0000256" key="13">
    <source>
        <dbReference type="ARBA" id="ARBA00023204"/>
    </source>
</evidence>
<keyword evidence="5" id="KW-0808">Transferase</keyword>
<evidence type="ECO:0000256" key="12">
    <source>
        <dbReference type="ARBA" id="ARBA00023163"/>
    </source>
</evidence>
<dbReference type="EC" id="3.2.2.21" evidence="3"/>
<keyword evidence="10" id="KW-0238">DNA-binding</keyword>
<keyword evidence="12" id="KW-0804">Transcription</keyword>
<evidence type="ECO:0000256" key="2">
    <source>
        <dbReference type="ARBA" id="ARBA00001947"/>
    </source>
</evidence>
<dbReference type="Gene3D" id="1.10.1670.10">
    <property type="entry name" value="Helix-hairpin-Helix base-excision DNA repair enzymes (C-terminal)"/>
    <property type="match status" value="1"/>
</dbReference>
<dbReference type="PROSITE" id="PS01124">
    <property type="entry name" value="HTH_ARAC_FAMILY_2"/>
    <property type="match status" value="1"/>
</dbReference>
<dbReference type="PANTHER" id="PTHR43003">
    <property type="entry name" value="DNA-3-METHYLADENINE GLYCOSYLASE"/>
    <property type="match status" value="1"/>
</dbReference>
<dbReference type="SMART" id="SM00342">
    <property type="entry name" value="HTH_ARAC"/>
    <property type="match status" value="1"/>
</dbReference>
<protein>
    <recommendedName>
        <fullName evidence="3">DNA-3-methyladenine glycosylase II</fullName>
        <ecNumber evidence="3">3.2.2.21</ecNumber>
    </recommendedName>
</protein>
<evidence type="ECO:0000256" key="3">
    <source>
        <dbReference type="ARBA" id="ARBA00012000"/>
    </source>
</evidence>
<dbReference type="Gene3D" id="1.10.10.60">
    <property type="entry name" value="Homeodomain-like"/>
    <property type="match status" value="1"/>
</dbReference>
<evidence type="ECO:0000256" key="1">
    <source>
        <dbReference type="ARBA" id="ARBA00000086"/>
    </source>
</evidence>
<accession>A0ABW1IZH0</accession>
<dbReference type="EMBL" id="JBHSQW010000014">
    <property type="protein sequence ID" value="MFC5993918.1"/>
    <property type="molecule type" value="Genomic_DNA"/>
</dbReference>
<comment type="caution">
    <text evidence="15">The sequence shown here is derived from an EMBL/GenBank/DDBJ whole genome shotgun (WGS) entry which is preliminary data.</text>
</comment>
<dbReference type="InterPro" id="IPR037046">
    <property type="entry name" value="AlkA_N_sf"/>
</dbReference>
<keyword evidence="8" id="KW-0862">Zinc</keyword>
<dbReference type="InterPro" id="IPR009057">
    <property type="entry name" value="Homeodomain-like_sf"/>
</dbReference>
<evidence type="ECO:0000259" key="14">
    <source>
        <dbReference type="PROSITE" id="PS01124"/>
    </source>
</evidence>
<dbReference type="SMART" id="SM00478">
    <property type="entry name" value="ENDO3c"/>
    <property type="match status" value="1"/>
</dbReference>
<dbReference type="SUPFAM" id="SSF46689">
    <property type="entry name" value="Homeodomain-like"/>
    <property type="match status" value="1"/>
</dbReference>
<dbReference type="Pfam" id="PF06029">
    <property type="entry name" value="AlkA_N"/>
    <property type="match status" value="1"/>
</dbReference>
<dbReference type="InterPro" id="IPR011257">
    <property type="entry name" value="DNA_glycosylase"/>
</dbReference>
<proteinExistence type="predicted"/>
<evidence type="ECO:0000313" key="16">
    <source>
        <dbReference type="Proteomes" id="UP001596302"/>
    </source>
</evidence>
<dbReference type="Gene3D" id="3.40.10.10">
    <property type="entry name" value="DNA Methylphosphotriester Repair Domain"/>
    <property type="match status" value="1"/>
</dbReference>
<keyword evidence="4" id="KW-0489">Methyltransferase</keyword>
<keyword evidence="6" id="KW-0479">Metal-binding</keyword>
<dbReference type="Gene3D" id="1.10.340.30">
    <property type="entry name" value="Hypothetical protein, domain 2"/>
    <property type="match status" value="1"/>
</dbReference>
<dbReference type="Gene3D" id="3.30.310.20">
    <property type="entry name" value="DNA-3-methyladenine glycosylase AlkA, N-terminal domain"/>
    <property type="match status" value="1"/>
</dbReference>
<dbReference type="PANTHER" id="PTHR43003:SF13">
    <property type="entry name" value="DNA-3-METHYLADENINE GLYCOSYLASE 2"/>
    <property type="match status" value="1"/>
</dbReference>
<keyword evidence="9" id="KW-0805">Transcription regulation</keyword>
<dbReference type="SUPFAM" id="SSF55945">
    <property type="entry name" value="TATA-box binding protein-like"/>
    <property type="match status" value="1"/>
</dbReference>
<evidence type="ECO:0000256" key="7">
    <source>
        <dbReference type="ARBA" id="ARBA00022763"/>
    </source>
</evidence>
<evidence type="ECO:0000256" key="9">
    <source>
        <dbReference type="ARBA" id="ARBA00023015"/>
    </source>
</evidence>
<dbReference type="Pfam" id="PF12833">
    <property type="entry name" value="HTH_18"/>
    <property type="match status" value="1"/>
</dbReference>
<evidence type="ECO:0000256" key="11">
    <source>
        <dbReference type="ARBA" id="ARBA00023159"/>
    </source>
</evidence>
<dbReference type="InterPro" id="IPR018060">
    <property type="entry name" value="HTH_AraC"/>
</dbReference>
<evidence type="ECO:0000256" key="8">
    <source>
        <dbReference type="ARBA" id="ARBA00022833"/>
    </source>
</evidence>
<dbReference type="InterPro" id="IPR010316">
    <property type="entry name" value="AlkA_N"/>
</dbReference>
<dbReference type="InterPro" id="IPR004026">
    <property type="entry name" value="Ada_DNA_repair_Zn-bd"/>
</dbReference>
<keyword evidence="16" id="KW-1185">Reference proteome</keyword>
<dbReference type="Proteomes" id="UP001596302">
    <property type="component" value="Unassembled WGS sequence"/>
</dbReference>
<keyword evidence="13" id="KW-0234">DNA repair</keyword>
<gene>
    <name evidence="15" type="ORF">ACFQE5_06815</name>
</gene>